<dbReference type="EMBL" id="FNGO01000019">
    <property type="protein sequence ID" value="SDM16895.1"/>
    <property type="molecule type" value="Genomic_DNA"/>
</dbReference>
<name>A0A1G9R382_9FIRM</name>
<organism evidence="2 3">
    <name type="scientific">Halarsenatibacter silvermanii</name>
    <dbReference type="NCBI Taxonomy" id="321763"/>
    <lineage>
        <taxon>Bacteria</taxon>
        <taxon>Bacillati</taxon>
        <taxon>Bacillota</taxon>
        <taxon>Clostridia</taxon>
        <taxon>Halanaerobiales</taxon>
        <taxon>Halarsenatibacteraceae</taxon>
        <taxon>Halarsenatibacter</taxon>
    </lineage>
</organism>
<dbReference type="NCBIfam" id="TIGR00229">
    <property type="entry name" value="sensory_box"/>
    <property type="match status" value="1"/>
</dbReference>
<dbReference type="SUPFAM" id="SSF55785">
    <property type="entry name" value="PYP-like sensor domain (PAS domain)"/>
    <property type="match status" value="1"/>
</dbReference>
<feature type="domain" description="PAS" evidence="1">
    <location>
        <begin position="35"/>
        <end position="58"/>
    </location>
</feature>
<dbReference type="Proteomes" id="UP000199476">
    <property type="component" value="Unassembled WGS sequence"/>
</dbReference>
<keyword evidence="3" id="KW-1185">Reference proteome</keyword>
<dbReference type="Gene3D" id="3.30.450.20">
    <property type="entry name" value="PAS domain"/>
    <property type="match status" value="1"/>
</dbReference>
<evidence type="ECO:0000313" key="3">
    <source>
        <dbReference type="Proteomes" id="UP000199476"/>
    </source>
</evidence>
<dbReference type="Pfam" id="PF00989">
    <property type="entry name" value="PAS"/>
    <property type="match status" value="1"/>
</dbReference>
<dbReference type="CDD" id="cd00130">
    <property type="entry name" value="PAS"/>
    <property type="match status" value="1"/>
</dbReference>
<dbReference type="InterPro" id="IPR035965">
    <property type="entry name" value="PAS-like_dom_sf"/>
</dbReference>
<protein>
    <submittedName>
        <fullName evidence="2">PAS domain S-box-containing protein</fullName>
    </submittedName>
</protein>
<proteinExistence type="predicted"/>
<dbReference type="PROSITE" id="PS50112">
    <property type="entry name" value="PAS"/>
    <property type="match status" value="1"/>
</dbReference>
<dbReference type="InterPro" id="IPR013767">
    <property type="entry name" value="PAS_fold"/>
</dbReference>
<gene>
    <name evidence="2" type="ORF">SAMN04488692_11937</name>
</gene>
<dbReference type="STRING" id="321763.SAMN04488692_11937"/>
<reference evidence="2 3" key="1">
    <citation type="submission" date="2016-10" db="EMBL/GenBank/DDBJ databases">
        <authorList>
            <person name="de Groot N.N."/>
        </authorList>
    </citation>
    <scope>NUCLEOTIDE SEQUENCE [LARGE SCALE GENOMIC DNA]</scope>
    <source>
        <strain evidence="2 3">SLAS-1</strain>
    </source>
</reference>
<sequence>MTYIDFCKRFFQHALNGYAIHRMIFSPEGEPIDYKFLEVNEAFEKLTGLKQEDVIGKNVKDALPSRELVLELTLSPAHPEPGTLFFGQGLNLSFEKFRVSFCFISSSHYCHDSDLMGYLPAEDRKILN</sequence>
<dbReference type="GO" id="GO:0006355">
    <property type="term" value="P:regulation of DNA-templated transcription"/>
    <property type="evidence" value="ECO:0007669"/>
    <property type="project" value="InterPro"/>
</dbReference>
<evidence type="ECO:0000259" key="1">
    <source>
        <dbReference type="PROSITE" id="PS50112"/>
    </source>
</evidence>
<evidence type="ECO:0000313" key="2">
    <source>
        <dbReference type="EMBL" id="SDM16895.1"/>
    </source>
</evidence>
<accession>A0A1G9R382</accession>
<dbReference type="InterPro" id="IPR000014">
    <property type="entry name" value="PAS"/>
</dbReference>
<dbReference type="AlphaFoldDB" id="A0A1G9R382"/>